<evidence type="ECO:0000256" key="3">
    <source>
        <dbReference type="ARBA" id="ARBA00023163"/>
    </source>
</evidence>
<dbReference type="EMBL" id="VNHS01000013">
    <property type="protein sequence ID" value="TYP69803.1"/>
    <property type="molecule type" value="Genomic_DNA"/>
</dbReference>
<keyword evidence="3" id="KW-0804">Transcription</keyword>
<dbReference type="PANTHER" id="PTHR43280:SF30">
    <property type="entry name" value="MMSAB OPERON REGULATORY PROTEIN"/>
    <property type="match status" value="1"/>
</dbReference>
<comment type="caution">
    <text evidence="5">The sequence shown here is derived from an EMBL/GenBank/DDBJ whole genome shotgun (WGS) entry which is preliminary data.</text>
</comment>
<proteinExistence type="predicted"/>
<dbReference type="InterPro" id="IPR020449">
    <property type="entry name" value="Tscrpt_reg_AraC-type_HTH"/>
</dbReference>
<evidence type="ECO:0000259" key="4">
    <source>
        <dbReference type="PROSITE" id="PS01124"/>
    </source>
</evidence>
<dbReference type="InterPro" id="IPR003313">
    <property type="entry name" value="AraC-bd"/>
</dbReference>
<dbReference type="PROSITE" id="PS00041">
    <property type="entry name" value="HTH_ARAC_FAMILY_1"/>
    <property type="match status" value="1"/>
</dbReference>
<evidence type="ECO:0000313" key="5">
    <source>
        <dbReference type="EMBL" id="TYP69803.1"/>
    </source>
</evidence>
<sequence length="296" mass="34137">MTNVLNFRAPPLPFYILGGLSDFAPGDRHLSRQGIGVFDLLIVRKGCLFVGEDERRFALTPGSALLLRPDAYHYGYEDCRERTEHYWIHFQTSGEWSAEDGAGTDAPVASPEEGAPRMLHAFDPMPYRLQLPQFATLPQASHMYELLDRLIALNETSYLGITRWQIDAMFQQVLQQLAATIRKQASSPRAACAQQAAMYLRRHYKEDVKAEQLGEQLRFHPIYIARCMQAEFGCSPIEYLLRYRIEQAKLLLLRTDFTIARIAEEVGFHQAAYFTSRFTKYEGLSPRQYRQRFLKE</sequence>
<keyword evidence="2" id="KW-0238">DNA-binding</keyword>
<evidence type="ECO:0000256" key="1">
    <source>
        <dbReference type="ARBA" id="ARBA00023015"/>
    </source>
</evidence>
<dbReference type="AlphaFoldDB" id="A0A5S5BW18"/>
<dbReference type="OrthoDB" id="192171at2"/>
<protein>
    <submittedName>
        <fullName evidence="5">AraC-like protein</fullName>
    </submittedName>
</protein>
<dbReference type="PROSITE" id="PS01124">
    <property type="entry name" value="HTH_ARAC_FAMILY_2"/>
    <property type="match status" value="1"/>
</dbReference>
<evidence type="ECO:0000313" key="6">
    <source>
        <dbReference type="Proteomes" id="UP000323257"/>
    </source>
</evidence>
<dbReference type="GO" id="GO:0043565">
    <property type="term" value="F:sequence-specific DNA binding"/>
    <property type="evidence" value="ECO:0007669"/>
    <property type="project" value="InterPro"/>
</dbReference>
<dbReference type="Gene3D" id="2.60.120.280">
    <property type="entry name" value="Regulatory protein AraC"/>
    <property type="match status" value="1"/>
</dbReference>
<name>A0A5S5BW18_9BACL</name>
<evidence type="ECO:0000256" key="2">
    <source>
        <dbReference type="ARBA" id="ARBA00023125"/>
    </source>
</evidence>
<dbReference type="Proteomes" id="UP000323257">
    <property type="component" value="Unassembled WGS sequence"/>
</dbReference>
<dbReference type="Pfam" id="PF12833">
    <property type="entry name" value="HTH_18"/>
    <property type="match status" value="1"/>
</dbReference>
<dbReference type="SMART" id="SM00342">
    <property type="entry name" value="HTH_ARAC"/>
    <property type="match status" value="1"/>
</dbReference>
<dbReference type="GO" id="GO:0003700">
    <property type="term" value="F:DNA-binding transcription factor activity"/>
    <property type="evidence" value="ECO:0007669"/>
    <property type="project" value="InterPro"/>
</dbReference>
<reference evidence="5 6" key="1">
    <citation type="submission" date="2019-07" db="EMBL/GenBank/DDBJ databases">
        <title>Genomic Encyclopedia of Type Strains, Phase III (KMG-III): the genomes of soil and plant-associated and newly described type strains.</title>
        <authorList>
            <person name="Whitman W."/>
        </authorList>
    </citation>
    <scope>NUCLEOTIDE SEQUENCE [LARGE SCALE GENOMIC DNA]</scope>
    <source>
        <strain evidence="5 6">BL24</strain>
    </source>
</reference>
<dbReference type="RefSeq" id="WP_148932795.1">
    <property type="nucleotide sequence ID" value="NZ_VNHS01000013.1"/>
</dbReference>
<dbReference type="Pfam" id="PF02311">
    <property type="entry name" value="AraC_binding"/>
    <property type="match status" value="1"/>
</dbReference>
<dbReference type="InterPro" id="IPR018062">
    <property type="entry name" value="HTH_AraC-typ_CS"/>
</dbReference>
<feature type="domain" description="HTH araC/xylS-type" evidence="4">
    <location>
        <begin position="194"/>
        <end position="292"/>
    </location>
</feature>
<dbReference type="InterPro" id="IPR037923">
    <property type="entry name" value="HTH-like"/>
</dbReference>
<dbReference type="Gene3D" id="1.10.10.60">
    <property type="entry name" value="Homeodomain-like"/>
    <property type="match status" value="2"/>
</dbReference>
<dbReference type="SUPFAM" id="SSF51215">
    <property type="entry name" value="Regulatory protein AraC"/>
    <property type="match status" value="1"/>
</dbReference>
<dbReference type="SUPFAM" id="SSF46689">
    <property type="entry name" value="Homeodomain-like"/>
    <property type="match status" value="2"/>
</dbReference>
<dbReference type="InterPro" id="IPR009057">
    <property type="entry name" value="Homeodomain-like_sf"/>
</dbReference>
<gene>
    <name evidence="5" type="ORF">BCM02_113135</name>
</gene>
<accession>A0A5S5BW18</accession>
<dbReference type="PRINTS" id="PR00032">
    <property type="entry name" value="HTHARAC"/>
</dbReference>
<keyword evidence="1" id="KW-0805">Transcription regulation</keyword>
<dbReference type="InterPro" id="IPR018060">
    <property type="entry name" value="HTH_AraC"/>
</dbReference>
<dbReference type="PANTHER" id="PTHR43280">
    <property type="entry name" value="ARAC-FAMILY TRANSCRIPTIONAL REGULATOR"/>
    <property type="match status" value="1"/>
</dbReference>
<organism evidence="5 6">
    <name type="scientific">Paenibacillus methanolicus</name>
    <dbReference type="NCBI Taxonomy" id="582686"/>
    <lineage>
        <taxon>Bacteria</taxon>
        <taxon>Bacillati</taxon>
        <taxon>Bacillota</taxon>
        <taxon>Bacilli</taxon>
        <taxon>Bacillales</taxon>
        <taxon>Paenibacillaceae</taxon>
        <taxon>Paenibacillus</taxon>
    </lineage>
</organism>
<keyword evidence="6" id="KW-1185">Reference proteome</keyword>